<evidence type="ECO:0000259" key="13">
    <source>
        <dbReference type="Pfam" id="PF01728"/>
    </source>
</evidence>
<evidence type="ECO:0000256" key="6">
    <source>
        <dbReference type="ARBA" id="ARBA00038861"/>
    </source>
</evidence>
<keyword evidence="2 11" id="KW-0489">Methyltransferase</keyword>
<evidence type="ECO:0000256" key="4">
    <source>
        <dbReference type="ARBA" id="ARBA00022691"/>
    </source>
</evidence>
<sequence length="207" mass="23077">MARSKTSHRWLREHFSDPFVQKAQQEGWRSRAVYKLQEIQARDRIIRPGMRVLDLGAAPGGWTQFVVGEVGRKGRVIASDILPMDPIEGVTFIQGDFHEEEVLVAILAALGDAPADLVICDMAPNTSGVDAVDQPRSMYLSELALDTAIRVLKPGGDFLVKLFHGAGFDEYIKTLRGQFHKVQIRKPEASRPRSREVYALARGVKLV</sequence>
<dbReference type="EC" id="2.1.1.166" evidence="6 11"/>
<dbReference type="NCBIfam" id="NF008390">
    <property type="entry name" value="PRK11188.1"/>
    <property type="match status" value="1"/>
</dbReference>
<dbReference type="InterPro" id="IPR050082">
    <property type="entry name" value="RNA_methyltr_RlmE"/>
</dbReference>
<evidence type="ECO:0000313" key="14">
    <source>
        <dbReference type="EMBL" id="SEP82245.1"/>
    </source>
</evidence>
<dbReference type="RefSeq" id="WP_090204683.1">
    <property type="nucleotide sequence ID" value="NZ_FOFO01000007.1"/>
</dbReference>
<evidence type="ECO:0000313" key="15">
    <source>
        <dbReference type="Proteomes" id="UP000199496"/>
    </source>
</evidence>
<comment type="subcellular location">
    <subcellularLocation>
        <location evidence="11">Cytoplasm</location>
    </subcellularLocation>
</comment>
<dbReference type="HAMAP" id="MF_01547">
    <property type="entry name" value="RNA_methyltr_E"/>
    <property type="match status" value="1"/>
</dbReference>
<gene>
    <name evidence="11" type="primary">rlmE</name>
    <name evidence="11" type="synonym">ftsJ</name>
    <name evidence="11" type="synonym">rrmJ</name>
    <name evidence="14" type="ORF">SAMN05421693_10734</name>
</gene>
<feature type="binding site" evidence="11">
    <location>
        <position position="60"/>
    </location>
    <ligand>
        <name>S-adenosyl-L-methionine</name>
        <dbReference type="ChEBI" id="CHEBI:59789"/>
    </ligand>
</feature>
<dbReference type="SUPFAM" id="SSF53335">
    <property type="entry name" value="S-adenosyl-L-methionine-dependent methyltransferases"/>
    <property type="match status" value="1"/>
</dbReference>
<dbReference type="GO" id="GO:0005737">
    <property type="term" value="C:cytoplasm"/>
    <property type="evidence" value="ECO:0007669"/>
    <property type="project" value="UniProtKB-SubCell"/>
</dbReference>
<evidence type="ECO:0000256" key="7">
    <source>
        <dbReference type="ARBA" id="ARBA00041129"/>
    </source>
</evidence>
<organism evidence="14 15">
    <name type="scientific">Ectothiorhodospira magna</name>
    <dbReference type="NCBI Taxonomy" id="867345"/>
    <lineage>
        <taxon>Bacteria</taxon>
        <taxon>Pseudomonadati</taxon>
        <taxon>Pseudomonadota</taxon>
        <taxon>Gammaproteobacteria</taxon>
        <taxon>Chromatiales</taxon>
        <taxon>Ectothiorhodospiraceae</taxon>
        <taxon>Ectothiorhodospira</taxon>
    </lineage>
</organism>
<comment type="similarity">
    <text evidence="11">Belongs to the class I-like SAM-binding methyltransferase superfamily. RNA methyltransferase RlmE family.</text>
</comment>
<keyword evidence="11" id="KW-0963">Cytoplasm</keyword>
<evidence type="ECO:0000256" key="10">
    <source>
        <dbReference type="ARBA" id="ARBA00048970"/>
    </source>
</evidence>
<evidence type="ECO:0000256" key="1">
    <source>
        <dbReference type="ARBA" id="ARBA00022552"/>
    </source>
</evidence>
<keyword evidence="3 11" id="KW-0808">Transferase</keyword>
<reference evidence="14 15" key="1">
    <citation type="submission" date="2016-10" db="EMBL/GenBank/DDBJ databases">
        <authorList>
            <person name="de Groot N.N."/>
        </authorList>
    </citation>
    <scope>NUCLEOTIDE SEQUENCE [LARGE SCALE GENOMIC DNA]</scope>
    <source>
        <strain evidence="14 15">B7-7</strain>
    </source>
</reference>
<keyword evidence="4 11" id="KW-0949">S-adenosyl-L-methionine</keyword>
<protein>
    <recommendedName>
        <fullName evidence="7 11">Ribosomal RNA large subunit methyltransferase E</fullName>
        <ecNumber evidence="6 11">2.1.1.166</ecNumber>
    </recommendedName>
    <alternativeName>
        <fullName evidence="9 11">23S rRNA Um2552 methyltransferase</fullName>
    </alternativeName>
    <alternativeName>
        <fullName evidence="8 11">rRNA (uridine-2'-O-)-methyltransferase</fullName>
    </alternativeName>
</protein>
<dbReference type="Gene3D" id="3.40.50.150">
    <property type="entry name" value="Vaccinia Virus protein VP39"/>
    <property type="match status" value="1"/>
</dbReference>
<dbReference type="PIRSF" id="PIRSF005461">
    <property type="entry name" value="23S_rRNA_mtase"/>
    <property type="match status" value="1"/>
</dbReference>
<evidence type="ECO:0000256" key="5">
    <source>
        <dbReference type="ARBA" id="ARBA00037569"/>
    </source>
</evidence>
<dbReference type="Proteomes" id="UP000199496">
    <property type="component" value="Unassembled WGS sequence"/>
</dbReference>
<evidence type="ECO:0000256" key="11">
    <source>
        <dbReference type="HAMAP-Rule" id="MF_01547"/>
    </source>
</evidence>
<dbReference type="AlphaFoldDB" id="A0A1H9B0C5"/>
<accession>A0A1H9B0C5</accession>
<feature type="binding site" evidence="11">
    <location>
        <position position="80"/>
    </location>
    <ligand>
        <name>S-adenosyl-L-methionine</name>
        <dbReference type="ChEBI" id="CHEBI:59789"/>
    </ligand>
</feature>
<dbReference type="InterPro" id="IPR015507">
    <property type="entry name" value="rRNA-MeTfrase_E"/>
</dbReference>
<name>A0A1H9B0C5_9GAMM</name>
<feature type="binding site" evidence="11">
    <location>
        <position position="121"/>
    </location>
    <ligand>
        <name>S-adenosyl-L-methionine</name>
        <dbReference type="ChEBI" id="CHEBI:59789"/>
    </ligand>
</feature>
<dbReference type="EMBL" id="FOFO01000007">
    <property type="protein sequence ID" value="SEP82245.1"/>
    <property type="molecule type" value="Genomic_DNA"/>
</dbReference>
<evidence type="ECO:0000256" key="3">
    <source>
        <dbReference type="ARBA" id="ARBA00022679"/>
    </source>
</evidence>
<dbReference type="GO" id="GO:0008650">
    <property type="term" value="F:rRNA (uridine-2'-O-)-methyltransferase activity"/>
    <property type="evidence" value="ECO:0007669"/>
    <property type="project" value="UniProtKB-UniRule"/>
</dbReference>
<evidence type="ECO:0000256" key="2">
    <source>
        <dbReference type="ARBA" id="ARBA00022603"/>
    </source>
</evidence>
<feature type="domain" description="Ribosomal RNA methyltransferase FtsJ" evidence="13">
    <location>
        <begin position="28"/>
        <end position="203"/>
    </location>
</feature>
<dbReference type="STRING" id="867345.SAMN05421693_10734"/>
<dbReference type="PANTHER" id="PTHR10920">
    <property type="entry name" value="RIBOSOMAL RNA METHYLTRANSFERASE"/>
    <property type="match status" value="1"/>
</dbReference>
<comment type="catalytic activity">
    <reaction evidence="10 11">
        <text>uridine(2552) in 23S rRNA + S-adenosyl-L-methionine = 2'-O-methyluridine(2552) in 23S rRNA + S-adenosyl-L-homocysteine + H(+)</text>
        <dbReference type="Rhea" id="RHEA:42720"/>
        <dbReference type="Rhea" id="RHEA-COMP:10202"/>
        <dbReference type="Rhea" id="RHEA-COMP:10203"/>
        <dbReference type="ChEBI" id="CHEBI:15378"/>
        <dbReference type="ChEBI" id="CHEBI:57856"/>
        <dbReference type="ChEBI" id="CHEBI:59789"/>
        <dbReference type="ChEBI" id="CHEBI:65315"/>
        <dbReference type="ChEBI" id="CHEBI:74478"/>
        <dbReference type="EC" id="2.1.1.166"/>
    </reaction>
</comment>
<evidence type="ECO:0000256" key="12">
    <source>
        <dbReference type="PIRSR" id="PIRSR005461-1"/>
    </source>
</evidence>
<feature type="binding site" evidence="11">
    <location>
        <position position="96"/>
    </location>
    <ligand>
        <name>S-adenosyl-L-methionine</name>
        <dbReference type="ChEBI" id="CHEBI:59789"/>
    </ligand>
</feature>
<keyword evidence="15" id="KW-1185">Reference proteome</keyword>
<comment type="function">
    <text evidence="5 11">Specifically methylates the uridine in position 2552 of 23S rRNA at the 2'-O position of the ribose in the fully assembled 50S ribosomal subunit.</text>
</comment>
<dbReference type="InterPro" id="IPR029063">
    <property type="entry name" value="SAM-dependent_MTases_sf"/>
</dbReference>
<feature type="active site" description="Proton acceptor" evidence="11 12">
    <location>
        <position position="161"/>
    </location>
</feature>
<evidence type="ECO:0000256" key="9">
    <source>
        <dbReference type="ARBA" id="ARBA00042745"/>
    </source>
</evidence>
<keyword evidence="1 11" id="KW-0698">rRNA processing</keyword>
<dbReference type="OrthoDB" id="9790080at2"/>
<feature type="binding site" evidence="11">
    <location>
        <position position="62"/>
    </location>
    <ligand>
        <name>S-adenosyl-L-methionine</name>
        <dbReference type="ChEBI" id="CHEBI:59789"/>
    </ligand>
</feature>
<dbReference type="InterPro" id="IPR002877">
    <property type="entry name" value="RNA_MeTrfase_FtsJ_dom"/>
</dbReference>
<dbReference type="Pfam" id="PF01728">
    <property type="entry name" value="FtsJ"/>
    <property type="match status" value="1"/>
</dbReference>
<evidence type="ECO:0000256" key="8">
    <source>
        <dbReference type="ARBA" id="ARBA00041995"/>
    </source>
</evidence>
<dbReference type="FunFam" id="3.40.50.150:FF:000005">
    <property type="entry name" value="Ribosomal RNA large subunit methyltransferase E"/>
    <property type="match status" value="1"/>
</dbReference>
<dbReference type="PANTHER" id="PTHR10920:SF18">
    <property type="entry name" value="RRNA METHYLTRANSFERASE 2, MITOCHONDRIAL"/>
    <property type="match status" value="1"/>
</dbReference>
<proteinExistence type="inferred from homology"/>